<evidence type="ECO:0000313" key="6">
    <source>
        <dbReference type="EMBL" id="RYR59486.1"/>
    </source>
</evidence>
<dbReference type="EMBL" id="SDMP01000005">
    <property type="protein sequence ID" value="RYR59486.1"/>
    <property type="molecule type" value="Genomic_DNA"/>
</dbReference>
<feature type="domain" description="Ubiquitin-like protease family profile" evidence="5">
    <location>
        <begin position="75"/>
        <end position="156"/>
    </location>
</feature>
<evidence type="ECO:0000256" key="3">
    <source>
        <dbReference type="ARBA" id="ARBA00022801"/>
    </source>
</evidence>
<evidence type="ECO:0000256" key="1">
    <source>
        <dbReference type="ARBA" id="ARBA00005234"/>
    </source>
</evidence>
<protein>
    <recommendedName>
        <fullName evidence="5">Ubiquitin-like protease family profile domain-containing protein</fullName>
    </recommendedName>
</protein>
<comment type="similarity">
    <text evidence="1">Belongs to the peptidase C48 family.</text>
</comment>
<keyword evidence="2" id="KW-0645">Protease</keyword>
<reference evidence="6 7" key="1">
    <citation type="submission" date="2019-01" db="EMBL/GenBank/DDBJ databases">
        <title>Sequencing of cultivated peanut Arachis hypogaea provides insights into genome evolution and oil improvement.</title>
        <authorList>
            <person name="Chen X."/>
        </authorList>
    </citation>
    <scope>NUCLEOTIDE SEQUENCE [LARGE SCALE GENOMIC DNA]</scope>
    <source>
        <strain evidence="7">cv. Fuhuasheng</strain>
        <tissue evidence="6">Leaves</tissue>
    </source>
</reference>
<comment type="caution">
    <text evidence="6">The sequence shown here is derived from an EMBL/GenBank/DDBJ whole genome shotgun (WGS) entry which is preliminary data.</text>
</comment>
<dbReference type="Pfam" id="PF02902">
    <property type="entry name" value="Peptidase_C48"/>
    <property type="match status" value="1"/>
</dbReference>
<keyword evidence="3" id="KW-0378">Hydrolase</keyword>
<proteinExistence type="inferred from homology"/>
<dbReference type="Proteomes" id="UP000289738">
    <property type="component" value="Chromosome A05"/>
</dbReference>
<name>A0A445D8I4_ARAHY</name>
<organism evidence="6 7">
    <name type="scientific">Arachis hypogaea</name>
    <name type="common">Peanut</name>
    <dbReference type="NCBI Taxonomy" id="3818"/>
    <lineage>
        <taxon>Eukaryota</taxon>
        <taxon>Viridiplantae</taxon>
        <taxon>Streptophyta</taxon>
        <taxon>Embryophyta</taxon>
        <taxon>Tracheophyta</taxon>
        <taxon>Spermatophyta</taxon>
        <taxon>Magnoliopsida</taxon>
        <taxon>eudicotyledons</taxon>
        <taxon>Gunneridae</taxon>
        <taxon>Pentapetalae</taxon>
        <taxon>rosids</taxon>
        <taxon>fabids</taxon>
        <taxon>Fabales</taxon>
        <taxon>Fabaceae</taxon>
        <taxon>Papilionoideae</taxon>
        <taxon>50 kb inversion clade</taxon>
        <taxon>dalbergioids sensu lato</taxon>
        <taxon>Dalbergieae</taxon>
        <taxon>Pterocarpus clade</taxon>
        <taxon>Arachis</taxon>
    </lineage>
</organism>
<dbReference type="InterPro" id="IPR003653">
    <property type="entry name" value="Peptidase_C48_C"/>
</dbReference>
<feature type="region of interest" description="Disordered" evidence="4">
    <location>
        <begin position="192"/>
        <end position="222"/>
    </location>
</feature>
<evidence type="ECO:0000259" key="5">
    <source>
        <dbReference type="Pfam" id="PF02902"/>
    </source>
</evidence>
<dbReference type="GO" id="GO:0006508">
    <property type="term" value="P:proteolysis"/>
    <property type="evidence" value="ECO:0007669"/>
    <property type="project" value="UniProtKB-KW"/>
</dbReference>
<sequence length="222" mass="25248">MDLSLLCFHLSCQQIALSPGNYCPETLEFIKTGYMGPVDDITKVGSYWRYHPVAVMYIGGKRVFTHVLSSTNLQIYIPLHKDRHWFLMVVDLKEELLIYLDSLKDHSERDARVDQMTYVAFFLQTVLRDRKLYSKCDSVPPMTSAYRVRKPITGQQEPTSMRLALDLIMAKSNPTRDEICKLACKHWEETLDNPATRGTPQGTQPPAEASSIVSSSSKSLTI</sequence>
<accession>A0A445D8I4</accession>
<dbReference type="SUPFAM" id="SSF54001">
    <property type="entry name" value="Cysteine proteinases"/>
    <property type="match status" value="1"/>
</dbReference>
<dbReference type="AlphaFoldDB" id="A0A445D8I4"/>
<evidence type="ECO:0000313" key="7">
    <source>
        <dbReference type="Proteomes" id="UP000289738"/>
    </source>
</evidence>
<feature type="compositionally biased region" description="Low complexity" evidence="4">
    <location>
        <begin position="210"/>
        <end position="222"/>
    </location>
</feature>
<evidence type="ECO:0000256" key="2">
    <source>
        <dbReference type="ARBA" id="ARBA00022670"/>
    </source>
</evidence>
<dbReference type="Gene3D" id="3.40.395.10">
    <property type="entry name" value="Adenoviral Proteinase, Chain A"/>
    <property type="match status" value="1"/>
</dbReference>
<keyword evidence="7" id="KW-1185">Reference proteome</keyword>
<evidence type="ECO:0000256" key="4">
    <source>
        <dbReference type="SAM" id="MobiDB-lite"/>
    </source>
</evidence>
<dbReference type="GO" id="GO:0008234">
    <property type="term" value="F:cysteine-type peptidase activity"/>
    <property type="evidence" value="ECO:0007669"/>
    <property type="project" value="InterPro"/>
</dbReference>
<gene>
    <name evidence="6" type="ORF">Ahy_A05g025378</name>
</gene>
<dbReference type="InterPro" id="IPR038765">
    <property type="entry name" value="Papain-like_cys_pep_sf"/>
</dbReference>